<organism evidence="1 2">
    <name type="scientific">Flagellimonas chongwuensis</name>
    <dbReference type="NCBI Taxonomy" id="2697365"/>
    <lineage>
        <taxon>Bacteria</taxon>
        <taxon>Pseudomonadati</taxon>
        <taxon>Bacteroidota</taxon>
        <taxon>Flavobacteriia</taxon>
        <taxon>Flavobacteriales</taxon>
        <taxon>Flavobacteriaceae</taxon>
        <taxon>Flagellimonas</taxon>
    </lineage>
</organism>
<dbReference type="RefSeq" id="WP_176621007.1">
    <property type="nucleotide sequence ID" value="NZ_WYET01000007.1"/>
</dbReference>
<evidence type="ECO:0000313" key="1">
    <source>
        <dbReference type="EMBL" id="NVN19448.1"/>
    </source>
</evidence>
<dbReference type="InterPro" id="IPR011101">
    <property type="entry name" value="DUF5131"/>
</dbReference>
<dbReference type="Proteomes" id="UP000558089">
    <property type="component" value="Unassembled WGS sequence"/>
</dbReference>
<dbReference type="EMBL" id="WYET01000007">
    <property type="protein sequence ID" value="NVN19448.1"/>
    <property type="molecule type" value="Genomic_DNA"/>
</dbReference>
<reference evidence="1 2" key="1">
    <citation type="submission" date="2020-01" db="EMBL/GenBank/DDBJ databases">
        <title>Draft Genome Analysis of Muricauda sp. HICW Isolated from coastal seawater of PR China.</title>
        <authorList>
            <person name="Chen M.-X."/>
        </authorList>
    </citation>
    <scope>NUCLEOTIDE SEQUENCE [LARGE SCALE GENOMIC DNA]</scope>
    <source>
        <strain evidence="1 2">HICW</strain>
    </source>
</reference>
<gene>
    <name evidence="1" type="ORF">GUA46_13945</name>
</gene>
<sequence>MRIFTGSMTDFFIEEADEWRDDAWRIIKSCPQHDFQILTKRPERIQQCLPKDWGKENYSNVWLGVTVESQDEVFRIHELAKVKCELRWVSFEPLLGPIYLSNEELNSFQWAVVGGESGNLTGKYQFRKTELEWYLSLMYQIRESGTALFFKQFGSWYHHNQLNLKDWKGEKWCRNFPDVFKVRQFPRKLEGGGYGI</sequence>
<proteinExistence type="predicted"/>
<dbReference type="Pfam" id="PF07505">
    <property type="entry name" value="DUF5131"/>
    <property type="match status" value="1"/>
</dbReference>
<dbReference type="AlphaFoldDB" id="A0A850NMF7"/>
<accession>A0A850NMF7</accession>
<protein>
    <submittedName>
        <fullName evidence="1">DUF5131 family protein</fullName>
    </submittedName>
</protein>
<keyword evidence="2" id="KW-1185">Reference proteome</keyword>
<evidence type="ECO:0000313" key="2">
    <source>
        <dbReference type="Proteomes" id="UP000558089"/>
    </source>
</evidence>
<name>A0A850NMF7_9FLAO</name>
<comment type="caution">
    <text evidence="1">The sequence shown here is derived from an EMBL/GenBank/DDBJ whole genome shotgun (WGS) entry which is preliminary data.</text>
</comment>